<reference evidence="2" key="2">
    <citation type="submission" date="2021-04" db="EMBL/GenBank/DDBJ databases">
        <authorList>
            <person name="Gilroy R."/>
        </authorList>
    </citation>
    <scope>NUCLEOTIDE SEQUENCE</scope>
    <source>
        <strain evidence="2">14975</strain>
    </source>
</reference>
<dbReference type="AlphaFoldDB" id="A0A9D1VBK4"/>
<evidence type="ECO:0000256" key="1">
    <source>
        <dbReference type="SAM" id="MobiDB-lite"/>
    </source>
</evidence>
<sequence>MLLGWAAVAQALDPSQVVVVCNEKSALSREATAAYCRARRIPDEQVVNLGSLPEKELITWEEYQRCIVAPLLHRAELGFWHFPSMRHKDGRRIYAIVLMPDVPLRISREPGEKEMSLANSGASVDSELSLVGFQYKRIGMLANPYCGKDLPLDRFEGEALSVCRIDGPDRACIMRMINDPLRVEKTGLRGWTVVDSGGPYREGDDWFARLAKTALSHHLPLYVDRERESLPKGYPLMQGVAFYFGWYAEFADGPFAEGQGDFRFVPGAVAYHLHSFSATSLHDKRRWVAALLRRGAAVTAGNVAEPFLGGNIRHDFFYDRLLKGYTVAEAALMAQPTLSWQWVVLGDPLYRPFPQGATQRAEGRDTWSLWLSLNERTRGDIAQLRRLIPREAKPSQAPLMAEMCGALCMEIGQEQVADAMFDFAALKYPELRDRLRCMHRRALALLALQRVDDARKLLAEAQLQARGTPWAEAMRICAQRVDKKTQKPKSSPKPAAGGASR</sequence>
<proteinExistence type="predicted"/>
<dbReference type="Proteomes" id="UP000823964">
    <property type="component" value="Unassembled WGS sequence"/>
</dbReference>
<evidence type="ECO:0000313" key="2">
    <source>
        <dbReference type="EMBL" id="HIX20068.1"/>
    </source>
</evidence>
<protein>
    <submittedName>
        <fullName evidence="2">TIGR03790 family protein</fullName>
    </submittedName>
</protein>
<reference evidence="2" key="1">
    <citation type="journal article" date="2021" name="PeerJ">
        <title>Extensive microbial diversity within the chicken gut microbiome revealed by metagenomics and culture.</title>
        <authorList>
            <person name="Gilroy R."/>
            <person name="Ravi A."/>
            <person name="Getino M."/>
            <person name="Pursley I."/>
            <person name="Horton D.L."/>
            <person name="Alikhan N.F."/>
            <person name="Baker D."/>
            <person name="Gharbi K."/>
            <person name="Hall N."/>
            <person name="Watson M."/>
            <person name="Adriaenssens E.M."/>
            <person name="Foster-Nyarko E."/>
            <person name="Jarju S."/>
            <person name="Secka A."/>
            <person name="Antonio M."/>
            <person name="Oren A."/>
            <person name="Chaudhuri R.R."/>
            <person name="La Ragione R."/>
            <person name="Hildebrand F."/>
            <person name="Pallen M.J."/>
        </authorList>
    </citation>
    <scope>NUCLEOTIDE SEQUENCE</scope>
    <source>
        <strain evidence="2">14975</strain>
    </source>
</reference>
<evidence type="ECO:0000313" key="3">
    <source>
        <dbReference type="Proteomes" id="UP000823964"/>
    </source>
</evidence>
<comment type="caution">
    <text evidence="2">The sequence shown here is derived from an EMBL/GenBank/DDBJ whole genome shotgun (WGS) entry which is preliminary data.</text>
</comment>
<dbReference type="EMBL" id="DXFQ01000099">
    <property type="protein sequence ID" value="HIX20068.1"/>
    <property type="molecule type" value="Genomic_DNA"/>
</dbReference>
<feature type="compositionally biased region" description="Low complexity" evidence="1">
    <location>
        <begin position="488"/>
        <end position="501"/>
    </location>
</feature>
<feature type="region of interest" description="Disordered" evidence="1">
    <location>
        <begin position="479"/>
        <end position="501"/>
    </location>
</feature>
<name>A0A9D1VBK4_9BACT</name>
<dbReference type="NCBIfam" id="TIGR03790">
    <property type="entry name" value="TIGR03790 family protein"/>
    <property type="match status" value="1"/>
</dbReference>
<dbReference type="InterPro" id="IPR022265">
    <property type="entry name" value="CHP03790"/>
</dbReference>
<gene>
    <name evidence="2" type="ORF">H9862_05630</name>
</gene>
<accession>A0A9D1VBK4</accession>
<organism evidence="2 3">
    <name type="scientific">Candidatus Akkermansia intestinigallinarum</name>
    <dbReference type="NCBI Taxonomy" id="2838431"/>
    <lineage>
        <taxon>Bacteria</taxon>
        <taxon>Pseudomonadati</taxon>
        <taxon>Verrucomicrobiota</taxon>
        <taxon>Verrucomicrobiia</taxon>
        <taxon>Verrucomicrobiales</taxon>
        <taxon>Akkermansiaceae</taxon>
        <taxon>Akkermansia</taxon>
    </lineage>
</organism>